<sequence length="162" mass="16561" precursor="true">MLSAIAIVPATPVLVPELVGAAAAEVAGLREAVITAAGSLPPRWLAVGVGPRDEVYGPDCAGTFAGYGVDVPVALGPAGVGEPVELPLCVLVTGWIRGQAAPGATVEVHAAGPYPRRGGHRDDHRIHQLSARTFGAGGPRGTVRRMVERCPRVIGVRVARSA</sequence>
<evidence type="ECO:0000313" key="1">
    <source>
        <dbReference type="EMBL" id="CRZ14905.1"/>
    </source>
</evidence>
<keyword evidence="2" id="KW-1185">Reference proteome</keyword>
<dbReference type="EMBL" id="CWKH01000001">
    <property type="protein sequence ID" value="CRZ14905.1"/>
    <property type="molecule type" value="Genomic_DNA"/>
</dbReference>
<dbReference type="Proteomes" id="UP000199147">
    <property type="component" value="Unassembled WGS sequence"/>
</dbReference>
<protein>
    <submittedName>
        <fullName evidence="1">Putative alanine rich protein</fullName>
    </submittedName>
</protein>
<dbReference type="AlphaFoldDB" id="A0A0H5RL98"/>
<dbReference type="STRING" id="146018.BN2156_01762"/>
<gene>
    <name evidence="1" type="ORF">BN2156_01762</name>
</gene>
<evidence type="ECO:0000313" key="2">
    <source>
        <dbReference type="Proteomes" id="UP000199147"/>
    </source>
</evidence>
<organism evidence="1 2">
    <name type="scientific">Mycolicibacterium neworleansense</name>
    <dbReference type="NCBI Taxonomy" id="146018"/>
    <lineage>
        <taxon>Bacteria</taxon>
        <taxon>Bacillati</taxon>
        <taxon>Actinomycetota</taxon>
        <taxon>Actinomycetes</taxon>
        <taxon>Mycobacteriales</taxon>
        <taxon>Mycobacteriaceae</taxon>
        <taxon>Mycolicibacterium</taxon>
    </lineage>
</organism>
<proteinExistence type="predicted"/>
<name>A0A0H5RL98_9MYCO</name>
<reference evidence="2" key="1">
    <citation type="submission" date="2015-07" db="EMBL/GenBank/DDBJ databases">
        <authorList>
            <person name="Urmite Genomes"/>
        </authorList>
    </citation>
    <scope>NUCLEOTIDE SEQUENCE [LARGE SCALE GENOMIC DNA]</scope>
    <source>
        <strain evidence="2">type strain: ATCC 49404</strain>
    </source>
</reference>
<accession>A0A0H5RL98</accession>